<dbReference type="GO" id="GO:0016491">
    <property type="term" value="F:oxidoreductase activity"/>
    <property type="evidence" value="ECO:0007669"/>
    <property type="project" value="TreeGrafter"/>
</dbReference>
<name>A0AAD2Q215_9AGAR</name>
<reference evidence="4" key="1">
    <citation type="submission" date="2023-11" db="EMBL/GenBank/DDBJ databases">
        <authorList>
            <person name="De Vega J J."/>
            <person name="De Vega J J."/>
        </authorList>
    </citation>
    <scope>NUCLEOTIDE SEQUENCE</scope>
</reference>
<sequence>MLNLGHSRHTHDDAMFRSPSLSLGILRGMMDLPNLSPTIMPGIAILGAGIFAKEAHLPALHKLGSKAPPLLAVYSRSEKTSRECAEAAAELGLGPTPAPVIYHDAEPSVNLDALLARADITAVIIVLPITLQPAIVLKALAAGKHVISEKPVAPDVAGGIKLINEYEQKYKRDLVWRVAENFEAEPGYRAAGEMIATGKIGQVKLFKANVSNYIDKNNKYYNTPWRTIPDYQGGFLVIGRRRAYHRCLRVMLPEPLTHLSSIASLNREHLKPHDTIHALARAGSHFHGIVDMSFASPTASTPKADAFVITGSKGWMTVNFEKSDGKNTVLRVVVKRAIEVEGQPTEEIEEVYEVPQRGIEEEFGAFFDAIAGRESQDFGSPLGALRDVAFIEAALTSEGKVVDLGALVAGTH</sequence>
<evidence type="ECO:0000259" key="3">
    <source>
        <dbReference type="Pfam" id="PF22725"/>
    </source>
</evidence>
<dbReference type="GO" id="GO:0000166">
    <property type="term" value="F:nucleotide binding"/>
    <property type="evidence" value="ECO:0007669"/>
    <property type="project" value="InterPro"/>
</dbReference>
<dbReference type="Gene3D" id="3.40.50.720">
    <property type="entry name" value="NAD(P)-binding Rossmann-like Domain"/>
    <property type="match status" value="1"/>
</dbReference>
<dbReference type="GO" id="GO:0006740">
    <property type="term" value="P:NADPH regeneration"/>
    <property type="evidence" value="ECO:0007669"/>
    <property type="project" value="TreeGrafter"/>
</dbReference>
<dbReference type="SUPFAM" id="SSF55347">
    <property type="entry name" value="Glyceraldehyde-3-phosphate dehydrogenase-like, C-terminal domain"/>
    <property type="match status" value="1"/>
</dbReference>
<dbReference type="InterPro" id="IPR000683">
    <property type="entry name" value="Gfo/Idh/MocA-like_OxRdtase_N"/>
</dbReference>
<organism evidence="4 5">
    <name type="scientific">Mycena citricolor</name>
    <dbReference type="NCBI Taxonomy" id="2018698"/>
    <lineage>
        <taxon>Eukaryota</taxon>
        <taxon>Fungi</taxon>
        <taxon>Dikarya</taxon>
        <taxon>Basidiomycota</taxon>
        <taxon>Agaricomycotina</taxon>
        <taxon>Agaricomycetes</taxon>
        <taxon>Agaricomycetidae</taxon>
        <taxon>Agaricales</taxon>
        <taxon>Marasmiineae</taxon>
        <taxon>Mycenaceae</taxon>
        <taxon>Mycena</taxon>
    </lineage>
</organism>
<dbReference type="SUPFAM" id="SSF51735">
    <property type="entry name" value="NAD(P)-binding Rossmann-fold domains"/>
    <property type="match status" value="1"/>
</dbReference>
<accession>A0AAD2Q215</accession>
<gene>
    <name evidence="4" type="ORF">MYCIT1_LOCUS9983</name>
</gene>
<dbReference type="InterPro" id="IPR055170">
    <property type="entry name" value="GFO_IDH_MocA-like_dom"/>
</dbReference>
<dbReference type="GO" id="GO:0005737">
    <property type="term" value="C:cytoplasm"/>
    <property type="evidence" value="ECO:0007669"/>
    <property type="project" value="TreeGrafter"/>
</dbReference>
<evidence type="ECO:0000313" key="5">
    <source>
        <dbReference type="Proteomes" id="UP001295794"/>
    </source>
</evidence>
<dbReference type="Pfam" id="PF22725">
    <property type="entry name" value="GFO_IDH_MocA_C3"/>
    <property type="match status" value="1"/>
</dbReference>
<feature type="domain" description="GFO/IDH/MocA-like oxidoreductase" evidence="3">
    <location>
        <begin position="188"/>
        <end position="316"/>
    </location>
</feature>
<proteinExistence type="inferred from homology"/>
<dbReference type="Pfam" id="PF01408">
    <property type="entry name" value="GFO_IDH_MocA"/>
    <property type="match status" value="1"/>
</dbReference>
<comment type="similarity">
    <text evidence="1">Belongs to the Gfo/Idh/MocA family.</text>
</comment>
<dbReference type="PANTHER" id="PTHR42840:SF5">
    <property type="entry name" value="NAD(P)-BINDING ROSSMANN-FOLD SUPERFAMILY PROTEIN"/>
    <property type="match status" value="1"/>
</dbReference>
<dbReference type="InterPro" id="IPR036291">
    <property type="entry name" value="NAD(P)-bd_dom_sf"/>
</dbReference>
<dbReference type="PANTHER" id="PTHR42840">
    <property type="entry name" value="NAD(P)-BINDING ROSSMANN-FOLD SUPERFAMILY PROTEIN-RELATED"/>
    <property type="match status" value="1"/>
</dbReference>
<dbReference type="EMBL" id="CAVNYO010000123">
    <property type="protein sequence ID" value="CAK5267460.1"/>
    <property type="molecule type" value="Genomic_DNA"/>
</dbReference>
<evidence type="ECO:0000256" key="1">
    <source>
        <dbReference type="ARBA" id="ARBA00010928"/>
    </source>
</evidence>
<feature type="domain" description="Gfo/Idh/MocA-like oxidoreductase N-terminal" evidence="2">
    <location>
        <begin position="43"/>
        <end position="171"/>
    </location>
</feature>
<dbReference type="AlphaFoldDB" id="A0AAD2Q215"/>
<protein>
    <submittedName>
        <fullName evidence="4">Uncharacterized protein</fullName>
    </submittedName>
</protein>
<comment type="caution">
    <text evidence="4">The sequence shown here is derived from an EMBL/GenBank/DDBJ whole genome shotgun (WGS) entry which is preliminary data.</text>
</comment>
<dbReference type="Gene3D" id="3.30.360.10">
    <property type="entry name" value="Dihydrodipicolinate Reductase, domain 2"/>
    <property type="match status" value="1"/>
</dbReference>
<dbReference type="Proteomes" id="UP001295794">
    <property type="component" value="Unassembled WGS sequence"/>
</dbReference>
<keyword evidence="5" id="KW-1185">Reference proteome</keyword>
<evidence type="ECO:0000259" key="2">
    <source>
        <dbReference type="Pfam" id="PF01408"/>
    </source>
</evidence>
<evidence type="ECO:0000313" key="4">
    <source>
        <dbReference type="EMBL" id="CAK5267460.1"/>
    </source>
</evidence>